<evidence type="ECO:0000313" key="6">
    <source>
        <dbReference type="Proteomes" id="UP001152797"/>
    </source>
</evidence>
<evidence type="ECO:0000256" key="2">
    <source>
        <dbReference type="ARBA" id="ARBA00023043"/>
    </source>
</evidence>
<dbReference type="EMBL" id="CAMXCT020000263">
    <property type="protein sequence ID" value="CAL1129724.1"/>
    <property type="molecule type" value="Genomic_DNA"/>
</dbReference>
<feature type="repeat" description="ANK" evidence="3">
    <location>
        <begin position="131"/>
        <end position="163"/>
    </location>
</feature>
<protein>
    <submittedName>
        <fullName evidence="4">Uncharacterized protein</fullName>
    </submittedName>
</protein>
<reference evidence="5" key="2">
    <citation type="submission" date="2024-04" db="EMBL/GenBank/DDBJ databases">
        <authorList>
            <person name="Chen Y."/>
            <person name="Shah S."/>
            <person name="Dougan E. K."/>
            <person name="Thang M."/>
            <person name="Chan C."/>
        </authorList>
    </citation>
    <scope>NUCLEOTIDE SEQUENCE [LARGE SCALE GENOMIC DNA]</scope>
</reference>
<dbReference type="EMBL" id="CAMXCT010000263">
    <property type="protein sequence ID" value="CAI3976349.1"/>
    <property type="molecule type" value="Genomic_DNA"/>
</dbReference>
<evidence type="ECO:0000313" key="5">
    <source>
        <dbReference type="EMBL" id="CAL1129724.1"/>
    </source>
</evidence>
<dbReference type="PROSITE" id="PS50088">
    <property type="entry name" value="ANK_REPEAT"/>
    <property type="match status" value="2"/>
</dbReference>
<dbReference type="SUPFAM" id="SSF48403">
    <property type="entry name" value="Ankyrin repeat"/>
    <property type="match status" value="1"/>
</dbReference>
<reference evidence="4" key="1">
    <citation type="submission" date="2022-10" db="EMBL/GenBank/DDBJ databases">
        <authorList>
            <person name="Chen Y."/>
            <person name="Dougan E. K."/>
            <person name="Chan C."/>
            <person name="Rhodes N."/>
            <person name="Thang M."/>
        </authorList>
    </citation>
    <scope>NUCLEOTIDE SEQUENCE</scope>
</reference>
<evidence type="ECO:0000256" key="3">
    <source>
        <dbReference type="PROSITE-ProRule" id="PRU00023"/>
    </source>
</evidence>
<dbReference type="Gene3D" id="1.25.40.20">
    <property type="entry name" value="Ankyrin repeat-containing domain"/>
    <property type="match status" value="2"/>
</dbReference>
<sequence>MQQEQRVEEHSQPQEHEAVPTWHAPHQLLAARAQLDCQGEGLTPLLSAVGNGHHEAVEVLLAAGAPGSQAEAASAFSVACGAGDCAVVRQLLDARADPAATHALCSAASGGHVEVVALLLELSVDLESAPDGLTPLCLASEAGHLEVVCRLLQARAQLDSGPMAAAEQGLATPAAALAQRAGHVEVMQLLEQIARDRSRSGKDRHSCGVLWLALACLQTWREPWGDTCLQASSWIAMAESPNESSDRGPIAKPTTMVMAVFTSIIAAYPFYGIITKLSKPDLETFVPCNDRPCNFQRLFTGSGVPGTAPDVLAVQNGVARPLVMTDEFHAIPVEYDVVQARILPRTPLGLLGINDYVWPCVGEKCASAMYHMVQYCICGVCLDDHWGLSFGMTLGTWDNYWLLQSQRTEHATRRVHHFRRNQSNQTTYSLQTETLLWSNKGLQVFYEVVASFVNLYSGVVLSIFGESRVSGSESLLDGLCPNVTQQGAAAASSVLLFIAACEIFVAQVLMLLTTVSLEAQPQLGLPAKLCLCGPALVSVIWVSHRIGSRAYLGTLGAWNPSWQALCFVLCLMPALDAMTGRHPAEVDLLWCSTRWTMSGGLWATLMLRFAFWEIKGAYKIENSLTACLCSYLPPLQYKLVHRFLLGALGKRRHFLVAGCVYLPDAAKRKLLDGLPGYQLMTTTDSDAENQDESQ</sequence>
<dbReference type="InterPro" id="IPR036770">
    <property type="entry name" value="Ankyrin_rpt-contain_sf"/>
</dbReference>
<organism evidence="4">
    <name type="scientific">Cladocopium goreaui</name>
    <dbReference type="NCBI Taxonomy" id="2562237"/>
    <lineage>
        <taxon>Eukaryota</taxon>
        <taxon>Sar</taxon>
        <taxon>Alveolata</taxon>
        <taxon>Dinophyceae</taxon>
        <taxon>Suessiales</taxon>
        <taxon>Symbiodiniaceae</taxon>
        <taxon>Cladocopium</taxon>
    </lineage>
</organism>
<evidence type="ECO:0000256" key="1">
    <source>
        <dbReference type="ARBA" id="ARBA00022737"/>
    </source>
</evidence>
<dbReference type="AlphaFoldDB" id="A0A9P1BN33"/>
<keyword evidence="1" id="KW-0677">Repeat</keyword>
<gene>
    <name evidence="4" type="ORF">C1SCF055_LOCUS4573</name>
</gene>
<dbReference type="PANTHER" id="PTHR24161">
    <property type="entry name" value="ANK_REP_REGION DOMAIN-CONTAINING PROTEIN-RELATED"/>
    <property type="match status" value="1"/>
</dbReference>
<dbReference type="Pfam" id="PF00023">
    <property type="entry name" value="Ank"/>
    <property type="match status" value="1"/>
</dbReference>
<dbReference type="Pfam" id="PF12796">
    <property type="entry name" value="Ank_2"/>
    <property type="match status" value="1"/>
</dbReference>
<name>A0A9P1BN33_9DINO</name>
<dbReference type="InterPro" id="IPR002110">
    <property type="entry name" value="Ankyrin_rpt"/>
</dbReference>
<feature type="repeat" description="ANK" evidence="3">
    <location>
        <begin position="40"/>
        <end position="72"/>
    </location>
</feature>
<dbReference type="EMBL" id="CAMXCT030000263">
    <property type="protein sequence ID" value="CAL4763661.1"/>
    <property type="molecule type" value="Genomic_DNA"/>
</dbReference>
<accession>A0A9P1BN33</accession>
<proteinExistence type="predicted"/>
<dbReference type="SMART" id="SM00248">
    <property type="entry name" value="ANK"/>
    <property type="match status" value="4"/>
</dbReference>
<dbReference type="Proteomes" id="UP001152797">
    <property type="component" value="Unassembled WGS sequence"/>
</dbReference>
<dbReference type="PROSITE" id="PS50297">
    <property type="entry name" value="ANK_REP_REGION"/>
    <property type="match status" value="2"/>
</dbReference>
<dbReference type="PANTHER" id="PTHR24161:SF97">
    <property type="entry name" value="ANKYRIN 2"/>
    <property type="match status" value="1"/>
</dbReference>
<keyword evidence="6" id="KW-1185">Reference proteome</keyword>
<comment type="caution">
    <text evidence="4">The sequence shown here is derived from an EMBL/GenBank/DDBJ whole genome shotgun (WGS) entry which is preliminary data.</text>
</comment>
<evidence type="ECO:0000313" key="4">
    <source>
        <dbReference type="EMBL" id="CAI3976349.1"/>
    </source>
</evidence>
<keyword evidence="2 3" id="KW-0040">ANK repeat</keyword>